<dbReference type="InterPro" id="IPR007278">
    <property type="entry name" value="DUF397"/>
</dbReference>
<dbReference type="OrthoDB" id="3483392at2"/>
<reference evidence="2 3" key="1">
    <citation type="submission" date="2018-08" db="EMBL/GenBank/DDBJ databases">
        <title>Actinomadura jelena sp. nov., a novel Actinomycete isolated from soil in Chad.</title>
        <authorList>
            <person name="Shi L."/>
        </authorList>
    </citation>
    <scope>NUCLEOTIDE SEQUENCE [LARGE SCALE GENOMIC DNA]</scope>
    <source>
        <strain evidence="2 3">NEAU-G17</strain>
    </source>
</reference>
<proteinExistence type="predicted"/>
<organism evidence="2 3">
    <name type="scientific">Actinomadura logoneensis</name>
    <dbReference type="NCBI Taxonomy" id="2293572"/>
    <lineage>
        <taxon>Bacteria</taxon>
        <taxon>Bacillati</taxon>
        <taxon>Actinomycetota</taxon>
        <taxon>Actinomycetes</taxon>
        <taxon>Streptosporangiales</taxon>
        <taxon>Thermomonosporaceae</taxon>
        <taxon>Actinomadura</taxon>
    </lineage>
</organism>
<evidence type="ECO:0000313" key="3">
    <source>
        <dbReference type="Proteomes" id="UP000261811"/>
    </source>
</evidence>
<dbReference type="EMBL" id="QURH01000039">
    <property type="protein sequence ID" value="RFU43226.1"/>
    <property type="molecule type" value="Genomic_DNA"/>
</dbReference>
<comment type="caution">
    <text evidence="2">The sequence shown here is derived from an EMBL/GenBank/DDBJ whole genome shotgun (WGS) entry which is preliminary data.</text>
</comment>
<dbReference type="Proteomes" id="UP000261811">
    <property type="component" value="Unassembled WGS sequence"/>
</dbReference>
<dbReference type="AlphaFoldDB" id="A0A372JTU8"/>
<gene>
    <name evidence="2" type="ORF">DZF91_02365</name>
</gene>
<evidence type="ECO:0000259" key="1">
    <source>
        <dbReference type="Pfam" id="PF04149"/>
    </source>
</evidence>
<accession>A0A372JTU8</accession>
<evidence type="ECO:0000313" key="2">
    <source>
        <dbReference type="EMBL" id="RFU43226.1"/>
    </source>
</evidence>
<protein>
    <submittedName>
        <fullName evidence="2">DUF397 domain-containing protein</fullName>
    </submittedName>
</protein>
<sequence length="64" mass="6979">MDMTKSQWRKSSYSSDKGDDCVEVAGELQGVLIRDSKNPDAGNVLVERHAFGVVLGRIRSLGQA</sequence>
<feature type="domain" description="DUF397" evidence="1">
    <location>
        <begin position="7"/>
        <end position="52"/>
    </location>
</feature>
<keyword evidence="3" id="KW-1185">Reference proteome</keyword>
<name>A0A372JTU8_9ACTN</name>
<dbReference type="Pfam" id="PF04149">
    <property type="entry name" value="DUF397"/>
    <property type="match status" value="1"/>
</dbReference>